<dbReference type="SUPFAM" id="SSF141868">
    <property type="entry name" value="EAL domain-like"/>
    <property type="match status" value="1"/>
</dbReference>
<dbReference type="PANTHER" id="PTHR33121">
    <property type="entry name" value="CYCLIC DI-GMP PHOSPHODIESTERASE PDEF"/>
    <property type="match status" value="1"/>
</dbReference>
<accession>A0A090QXY7</accession>
<dbReference type="InterPro" id="IPR043128">
    <property type="entry name" value="Rev_trsase/Diguanyl_cyclase"/>
</dbReference>
<dbReference type="EMBL" id="BBMN01000019">
    <property type="protein sequence ID" value="GAL07751.1"/>
    <property type="molecule type" value="Genomic_DNA"/>
</dbReference>
<dbReference type="InterPro" id="IPR001633">
    <property type="entry name" value="EAL_dom"/>
</dbReference>
<gene>
    <name evidence="3" type="ORF">JCM19237_6933</name>
</gene>
<dbReference type="AlphaFoldDB" id="A0A090QXY7"/>
<comment type="caution">
    <text evidence="3">The sequence shown here is derived from an EMBL/GenBank/DDBJ whole genome shotgun (WGS) entry which is preliminary data.</text>
</comment>
<evidence type="ECO:0000313" key="3">
    <source>
        <dbReference type="EMBL" id="GAL07751.1"/>
    </source>
</evidence>
<evidence type="ECO:0000259" key="2">
    <source>
        <dbReference type="PROSITE" id="PS50887"/>
    </source>
</evidence>
<dbReference type="Pfam" id="PF00990">
    <property type="entry name" value="GGDEF"/>
    <property type="match status" value="1"/>
</dbReference>
<dbReference type="CDD" id="cd01949">
    <property type="entry name" value="GGDEF"/>
    <property type="match status" value="1"/>
</dbReference>
<dbReference type="Pfam" id="PF00563">
    <property type="entry name" value="EAL"/>
    <property type="match status" value="1"/>
</dbReference>
<dbReference type="SUPFAM" id="SSF55073">
    <property type="entry name" value="Nucleotide cyclase"/>
    <property type="match status" value="1"/>
</dbReference>
<dbReference type="SMART" id="SM00267">
    <property type="entry name" value="GGDEF"/>
    <property type="match status" value="1"/>
</dbReference>
<dbReference type="STRING" id="754436.JCM19237_6933"/>
<evidence type="ECO:0000313" key="4">
    <source>
        <dbReference type="Proteomes" id="UP000029227"/>
    </source>
</evidence>
<dbReference type="InterPro" id="IPR035919">
    <property type="entry name" value="EAL_sf"/>
</dbReference>
<reference evidence="3 4" key="1">
    <citation type="journal article" date="2014" name="Genome Announc.">
        <title>Draft Genome Sequences of Two Vibrionaceae Species, Vibrio ponticus C121 and Photobacterium aphoticum C119, Isolated as Coral Reef Microbiota.</title>
        <authorList>
            <person name="Al-saari N."/>
            <person name="Meirelles P.M."/>
            <person name="Mino S."/>
            <person name="Suda W."/>
            <person name="Oshima K."/>
            <person name="Hattori M."/>
            <person name="Ohkuma M."/>
            <person name="Thompson F.L."/>
            <person name="Gomez-Gil B."/>
            <person name="Sawabe T."/>
            <person name="Sawabe T."/>
        </authorList>
    </citation>
    <scope>NUCLEOTIDE SEQUENCE [LARGE SCALE GENOMIC DNA]</scope>
    <source>
        <strain evidence="3 4">JCM 19237</strain>
    </source>
</reference>
<dbReference type="NCBIfam" id="TIGR00254">
    <property type="entry name" value="GGDEF"/>
    <property type="match status" value="1"/>
</dbReference>
<organism evidence="3 4">
    <name type="scientific">Photobacterium aphoticum</name>
    <dbReference type="NCBI Taxonomy" id="754436"/>
    <lineage>
        <taxon>Bacteria</taxon>
        <taxon>Pseudomonadati</taxon>
        <taxon>Pseudomonadota</taxon>
        <taxon>Gammaproteobacteria</taxon>
        <taxon>Vibrionales</taxon>
        <taxon>Vibrionaceae</taxon>
        <taxon>Photobacterium</taxon>
    </lineage>
</organism>
<dbReference type="InterPro" id="IPR000160">
    <property type="entry name" value="GGDEF_dom"/>
</dbReference>
<dbReference type="Gene3D" id="3.30.70.270">
    <property type="match status" value="1"/>
</dbReference>
<dbReference type="Gene3D" id="3.20.20.450">
    <property type="entry name" value="EAL domain"/>
    <property type="match status" value="1"/>
</dbReference>
<dbReference type="Proteomes" id="UP000029227">
    <property type="component" value="Unassembled WGS sequence"/>
</dbReference>
<feature type="domain" description="GGDEF" evidence="2">
    <location>
        <begin position="26"/>
        <end position="164"/>
    </location>
</feature>
<dbReference type="InterPro" id="IPR050706">
    <property type="entry name" value="Cyclic-di-GMP_PDE-like"/>
</dbReference>
<dbReference type="InterPro" id="IPR029787">
    <property type="entry name" value="Nucleotide_cyclase"/>
</dbReference>
<protein>
    <submittedName>
        <fullName evidence="3">Diguanylate cyclase</fullName>
    </submittedName>
</protein>
<evidence type="ECO:0000259" key="1">
    <source>
        <dbReference type="PROSITE" id="PS50883"/>
    </source>
</evidence>
<dbReference type="SMART" id="SM00052">
    <property type="entry name" value="EAL"/>
    <property type="match status" value="1"/>
</dbReference>
<dbReference type="PROSITE" id="PS50883">
    <property type="entry name" value="EAL"/>
    <property type="match status" value="1"/>
</dbReference>
<proteinExistence type="predicted"/>
<sequence>MTDLHNRSHFEQQLDKALQTSREQGAQHAMCYIDLDQFKIINDTAGHEAGDEALKQVALLLQDLLQQDMTPRQATLARLGGDEFAVILFHCTLAQAEALGQKVLKALEATEFYWQNTRFSLSASIGLRMIDDTAGSAQQVHAQADTACYAAKDEGRNRLHVYHPDDEELRRRELEMECVSLIRRALADRRLEIYAQQISPLISGADRQHYEILVRIRHENGDMISPALFMPAAERYNLAHRIDRYVVTEVVAWLRAHPEAVAALDMCAINLSGQSMGDKDFVQFLLAQISQSGLPTHKLCLEITETAAISNLSEAIRLFGQLRELGCRISLDDFGSGLSSFGYLKRMPVDIIKIDGMFVRDIANDEMDFAMVKAINELAKKMGKQTVAEFVEDEAILARLETIGVDYAQGYLFGRPQPLDALVAQLSERQEVV</sequence>
<feature type="domain" description="EAL" evidence="1">
    <location>
        <begin position="175"/>
        <end position="430"/>
    </location>
</feature>
<dbReference type="PROSITE" id="PS50887">
    <property type="entry name" value="GGDEF"/>
    <property type="match status" value="1"/>
</dbReference>
<name>A0A090QXY7_9GAMM</name>
<dbReference type="PANTHER" id="PTHR33121:SF23">
    <property type="entry name" value="CYCLIC DI-GMP PHOSPHODIESTERASE PDEB"/>
    <property type="match status" value="1"/>
</dbReference>
<dbReference type="GO" id="GO:0071111">
    <property type="term" value="F:cyclic-guanylate-specific phosphodiesterase activity"/>
    <property type="evidence" value="ECO:0007669"/>
    <property type="project" value="InterPro"/>
</dbReference>
<dbReference type="eggNOG" id="COG5001">
    <property type="taxonomic scope" value="Bacteria"/>
</dbReference>
<dbReference type="CDD" id="cd01948">
    <property type="entry name" value="EAL"/>
    <property type="match status" value="1"/>
</dbReference>